<keyword evidence="3" id="KW-1185">Reference proteome</keyword>
<dbReference type="InterPro" id="IPR012535">
    <property type="entry name" value="Cell_div_Cdc14"/>
</dbReference>
<sequence length="357" mass="39812">MESLLSVAFDNISSRSTQKIRKGFRQIEGLLAQICLSNAPSQPKRRASALPSAQPPPLKDKQLTDLSHDPAFREFFRLQEGFEWNIATRLVSCLERILGMGSSGQNDLLILSALSLLQGILLLHPPSRTLFQREIYMNLLLDLLSPDPNPPAIQSLTLHVLVTSLLTHPANTRTFESIDGLLTVTSLFKSRETTRDVKMKVVEFLYFYLMEERVPAFLLEPETFPREEEMMGTMRLLGGSGNGNGKENTQPKTAFRVSGNEKDKPPPSKHNNVQDVFDERRRQSTASAATLVDPDTTTTETDADDDQEIDMTRTTEEKMRLLGRFLGNAEVADLVADLRESLPFGEVPGAGDGRRKG</sequence>
<dbReference type="GO" id="GO:0051301">
    <property type="term" value="P:cell division"/>
    <property type="evidence" value="ECO:0007669"/>
    <property type="project" value="UniProtKB-KW"/>
</dbReference>
<dbReference type="OrthoDB" id="5357220at2759"/>
<dbReference type="PANTHER" id="PTHR34065:SF1">
    <property type="entry name" value="CELL DIVISION CONTROL PROTEIN 14"/>
    <property type="match status" value="1"/>
</dbReference>
<dbReference type="Proteomes" id="UP000800041">
    <property type="component" value="Unassembled WGS sequence"/>
</dbReference>
<evidence type="ECO:0000313" key="2">
    <source>
        <dbReference type="EMBL" id="KAF1981270.1"/>
    </source>
</evidence>
<reference evidence="2" key="1">
    <citation type="journal article" date="2020" name="Stud. Mycol.">
        <title>101 Dothideomycetes genomes: a test case for predicting lifestyles and emergence of pathogens.</title>
        <authorList>
            <person name="Haridas S."/>
            <person name="Albert R."/>
            <person name="Binder M."/>
            <person name="Bloem J."/>
            <person name="Labutti K."/>
            <person name="Salamov A."/>
            <person name="Andreopoulos B."/>
            <person name="Baker S."/>
            <person name="Barry K."/>
            <person name="Bills G."/>
            <person name="Bluhm B."/>
            <person name="Cannon C."/>
            <person name="Castanera R."/>
            <person name="Culley D."/>
            <person name="Daum C."/>
            <person name="Ezra D."/>
            <person name="Gonzalez J."/>
            <person name="Henrissat B."/>
            <person name="Kuo A."/>
            <person name="Liang C."/>
            <person name="Lipzen A."/>
            <person name="Lutzoni F."/>
            <person name="Magnuson J."/>
            <person name="Mondo S."/>
            <person name="Nolan M."/>
            <person name="Ohm R."/>
            <person name="Pangilinan J."/>
            <person name="Park H.-J."/>
            <person name="Ramirez L."/>
            <person name="Alfaro M."/>
            <person name="Sun H."/>
            <person name="Tritt A."/>
            <person name="Yoshinaga Y."/>
            <person name="Zwiers L.-H."/>
            <person name="Turgeon B."/>
            <person name="Goodwin S."/>
            <person name="Spatafora J."/>
            <person name="Crous P."/>
            <person name="Grigoriev I."/>
        </authorList>
    </citation>
    <scope>NUCLEOTIDE SEQUENCE</scope>
    <source>
        <strain evidence="2">CBS 113979</strain>
    </source>
</reference>
<protein>
    <submittedName>
        <fullName evidence="2">Cell division control 14, SIN component</fullName>
    </submittedName>
</protein>
<keyword evidence="2" id="KW-0132">Cell division</keyword>
<name>A0A6G1GKB5_9PEZI</name>
<dbReference type="Pfam" id="PF08045">
    <property type="entry name" value="CDC14"/>
    <property type="match status" value="2"/>
</dbReference>
<keyword evidence="2" id="KW-0131">Cell cycle</keyword>
<proteinExistence type="predicted"/>
<evidence type="ECO:0000313" key="3">
    <source>
        <dbReference type="Proteomes" id="UP000800041"/>
    </source>
</evidence>
<feature type="compositionally biased region" description="Low complexity" evidence="1">
    <location>
        <begin position="290"/>
        <end position="300"/>
    </location>
</feature>
<organism evidence="2 3">
    <name type="scientific">Aulographum hederae CBS 113979</name>
    <dbReference type="NCBI Taxonomy" id="1176131"/>
    <lineage>
        <taxon>Eukaryota</taxon>
        <taxon>Fungi</taxon>
        <taxon>Dikarya</taxon>
        <taxon>Ascomycota</taxon>
        <taxon>Pezizomycotina</taxon>
        <taxon>Dothideomycetes</taxon>
        <taxon>Pleosporomycetidae</taxon>
        <taxon>Aulographales</taxon>
        <taxon>Aulographaceae</taxon>
    </lineage>
</organism>
<feature type="region of interest" description="Disordered" evidence="1">
    <location>
        <begin position="42"/>
        <end position="63"/>
    </location>
</feature>
<accession>A0A6G1GKB5</accession>
<feature type="region of interest" description="Disordered" evidence="1">
    <location>
        <begin position="234"/>
        <end position="310"/>
    </location>
</feature>
<evidence type="ECO:0000256" key="1">
    <source>
        <dbReference type="SAM" id="MobiDB-lite"/>
    </source>
</evidence>
<dbReference type="EMBL" id="ML977203">
    <property type="protein sequence ID" value="KAF1981270.1"/>
    <property type="molecule type" value="Genomic_DNA"/>
</dbReference>
<gene>
    <name evidence="2" type="ORF">K402DRAFT_386772</name>
</gene>
<dbReference type="PANTHER" id="PTHR34065">
    <property type="entry name" value="CELL DIVISION CONTROL PROTEIN 14"/>
    <property type="match status" value="1"/>
</dbReference>
<dbReference type="AlphaFoldDB" id="A0A6G1GKB5"/>